<feature type="region of interest" description="Disordered" evidence="1">
    <location>
        <begin position="1"/>
        <end position="65"/>
    </location>
</feature>
<protein>
    <submittedName>
        <fullName evidence="2">Uncharacterized protein</fullName>
    </submittedName>
</protein>
<dbReference type="AlphaFoldDB" id="A0A7J7FMB1"/>
<accession>A0A7J7FMB1</accession>
<evidence type="ECO:0000313" key="2">
    <source>
        <dbReference type="EMBL" id="KAF5929200.1"/>
    </source>
</evidence>
<proteinExistence type="predicted"/>
<reference evidence="2 3" key="1">
    <citation type="journal article" date="2020" name="Mol. Biol. Evol.">
        <title>Interspecific Gene Flow and the Evolution of Specialization in Black and White Rhinoceros.</title>
        <authorList>
            <person name="Moodley Y."/>
            <person name="Westbury M.V."/>
            <person name="Russo I.M."/>
            <person name="Gopalakrishnan S."/>
            <person name="Rakotoarivelo A."/>
            <person name="Olsen R.A."/>
            <person name="Prost S."/>
            <person name="Tunstall T."/>
            <person name="Ryder O.A."/>
            <person name="Dalen L."/>
            <person name="Bruford M.W."/>
        </authorList>
    </citation>
    <scope>NUCLEOTIDE SEQUENCE [LARGE SCALE GENOMIC DNA]</scope>
    <source>
        <strain evidence="2">SBR-YM</strain>
        <tissue evidence="2">Skin</tissue>
    </source>
</reference>
<sequence>MSDSHGPEEQQDGQPASSHEVCPGWGGGGTRQIGCATPTSEWEHLERGPKTTAPAACDPRLSNHD</sequence>
<gene>
    <name evidence="2" type="ORF">HPG69_019221</name>
</gene>
<dbReference type="EMBL" id="JACDTQ010000127">
    <property type="protein sequence ID" value="KAF5929200.1"/>
    <property type="molecule type" value="Genomic_DNA"/>
</dbReference>
<name>A0A7J7FMB1_DICBM</name>
<comment type="caution">
    <text evidence="2">The sequence shown here is derived from an EMBL/GenBank/DDBJ whole genome shotgun (WGS) entry which is preliminary data.</text>
</comment>
<dbReference type="Proteomes" id="UP000551758">
    <property type="component" value="Unassembled WGS sequence"/>
</dbReference>
<evidence type="ECO:0000256" key="1">
    <source>
        <dbReference type="SAM" id="MobiDB-lite"/>
    </source>
</evidence>
<keyword evidence="3" id="KW-1185">Reference proteome</keyword>
<organism evidence="2 3">
    <name type="scientific">Diceros bicornis minor</name>
    <name type="common">South-central black rhinoceros</name>
    <dbReference type="NCBI Taxonomy" id="77932"/>
    <lineage>
        <taxon>Eukaryota</taxon>
        <taxon>Metazoa</taxon>
        <taxon>Chordata</taxon>
        <taxon>Craniata</taxon>
        <taxon>Vertebrata</taxon>
        <taxon>Euteleostomi</taxon>
        <taxon>Mammalia</taxon>
        <taxon>Eutheria</taxon>
        <taxon>Laurasiatheria</taxon>
        <taxon>Perissodactyla</taxon>
        <taxon>Rhinocerotidae</taxon>
        <taxon>Diceros</taxon>
    </lineage>
</organism>
<evidence type="ECO:0000313" key="3">
    <source>
        <dbReference type="Proteomes" id="UP000551758"/>
    </source>
</evidence>